<dbReference type="Proteomes" id="UP000054166">
    <property type="component" value="Unassembled WGS sequence"/>
</dbReference>
<dbReference type="PANTHER" id="PTHR36156:SF2">
    <property type="entry name" value="CUPIN TYPE-2 DOMAIN-CONTAINING PROTEIN"/>
    <property type="match status" value="1"/>
</dbReference>
<dbReference type="OrthoDB" id="5840532at2759"/>
<feature type="domain" description="Cupin type-2" evidence="1">
    <location>
        <begin position="90"/>
        <end position="155"/>
    </location>
</feature>
<dbReference type="InterPro" id="IPR011051">
    <property type="entry name" value="RmlC_Cupin_sf"/>
</dbReference>
<keyword evidence="3" id="KW-1185">Reference proteome</keyword>
<organism evidence="2 3">
    <name type="scientific">Piloderma croceum (strain F 1598)</name>
    <dbReference type="NCBI Taxonomy" id="765440"/>
    <lineage>
        <taxon>Eukaryota</taxon>
        <taxon>Fungi</taxon>
        <taxon>Dikarya</taxon>
        <taxon>Basidiomycota</taxon>
        <taxon>Agaricomycotina</taxon>
        <taxon>Agaricomycetes</taxon>
        <taxon>Agaricomycetidae</taxon>
        <taxon>Atheliales</taxon>
        <taxon>Atheliaceae</taxon>
        <taxon>Piloderma</taxon>
    </lineage>
</organism>
<dbReference type="HOGENOM" id="CLU_096188_2_2_1"/>
<dbReference type="AlphaFoldDB" id="A0A0C3BLF1"/>
<dbReference type="InterPro" id="IPR013096">
    <property type="entry name" value="Cupin_2"/>
</dbReference>
<dbReference type="SUPFAM" id="SSF51182">
    <property type="entry name" value="RmlC-like cupins"/>
    <property type="match status" value="1"/>
</dbReference>
<accession>A0A0C3BLF1</accession>
<dbReference type="STRING" id="765440.A0A0C3BLF1"/>
<sequence>MSETKNASPIPIVRRVITGHNAEGKSIVVRDDVQSPKYWGTDSVNTIYDICRTEHVPASIDSEITTGTFVDEIASHADHVNPTGTVFRSFEFAPGTVTPFHRTESLDYAVVGKGSIVLQLDDGKKVTLNEGDVVCQRGTSHCWRNESSEWSRIYFVLLGAKPVVINGKELKEHWGAPPSS</sequence>
<proteinExistence type="predicted"/>
<evidence type="ECO:0000259" key="1">
    <source>
        <dbReference type="Pfam" id="PF07883"/>
    </source>
</evidence>
<reference evidence="3" key="2">
    <citation type="submission" date="2015-01" db="EMBL/GenBank/DDBJ databases">
        <title>Evolutionary Origins and Diversification of the Mycorrhizal Mutualists.</title>
        <authorList>
            <consortium name="DOE Joint Genome Institute"/>
            <consortium name="Mycorrhizal Genomics Consortium"/>
            <person name="Kohler A."/>
            <person name="Kuo A."/>
            <person name="Nagy L.G."/>
            <person name="Floudas D."/>
            <person name="Copeland A."/>
            <person name="Barry K.W."/>
            <person name="Cichocki N."/>
            <person name="Veneault-Fourrey C."/>
            <person name="LaButti K."/>
            <person name="Lindquist E.A."/>
            <person name="Lipzen A."/>
            <person name="Lundell T."/>
            <person name="Morin E."/>
            <person name="Murat C."/>
            <person name="Riley R."/>
            <person name="Ohm R."/>
            <person name="Sun H."/>
            <person name="Tunlid A."/>
            <person name="Henrissat B."/>
            <person name="Grigoriev I.V."/>
            <person name="Hibbett D.S."/>
            <person name="Martin F."/>
        </authorList>
    </citation>
    <scope>NUCLEOTIDE SEQUENCE [LARGE SCALE GENOMIC DNA]</scope>
    <source>
        <strain evidence="3">F 1598</strain>
    </source>
</reference>
<evidence type="ECO:0000313" key="3">
    <source>
        <dbReference type="Proteomes" id="UP000054166"/>
    </source>
</evidence>
<dbReference type="PANTHER" id="PTHR36156">
    <property type="entry name" value="SLR2101 PROTEIN"/>
    <property type="match status" value="1"/>
</dbReference>
<dbReference type="Gene3D" id="2.20.70.150">
    <property type="match status" value="1"/>
</dbReference>
<reference evidence="2 3" key="1">
    <citation type="submission" date="2014-04" db="EMBL/GenBank/DDBJ databases">
        <authorList>
            <consortium name="DOE Joint Genome Institute"/>
            <person name="Kuo A."/>
            <person name="Tarkka M."/>
            <person name="Buscot F."/>
            <person name="Kohler A."/>
            <person name="Nagy L.G."/>
            <person name="Floudas D."/>
            <person name="Copeland A."/>
            <person name="Barry K.W."/>
            <person name="Cichocki N."/>
            <person name="Veneault-Fourrey C."/>
            <person name="LaButti K."/>
            <person name="Lindquist E.A."/>
            <person name="Lipzen A."/>
            <person name="Lundell T."/>
            <person name="Morin E."/>
            <person name="Murat C."/>
            <person name="Sun H."/>
            <person name="Tunlid A."/>
            <person name="Henrissat B."/>
            <person name="Grigoriev I.V."/>
            <person name="Hibbett D.S."/>
            <person name="Martin F."/>
            <person name="Nordberg H.P."/>
            <person name="Cantor M.N."/>
            <person name="Hua S.X."/>
        </authorList>
    </citation>
    <scope>NUCLEOTIDE SEQUENCE [LARGE SCALE GENOMIC DNA]</scope>
    <source>
        <strain evidence="2 3">F 1598</strain>
    </source>
</reference>
<evidence type="ECO:0000313" key="2">
    <source>
        <dbReference type="EMBL" id="KIM87278.1"/>
    </source>
</evidence>
<name>A0A0C3BLF1_PILCF</name>
<dbReference type="Pfam" id="PF07883">
    <property type="entry name" value="Cupin_2"/>
    <property type="match status" value="1"/>
</dbReference>
<gene>
    <name evidence="2" type="ORF">PILCRDRAFT_814766</name>
</gene>
<dbReference type="InterPro" id="IPR014710">
    <property type="entry name" value="RmlC-like_jellyroll"/>
</dbReference>
<dbReference type="Gene3D" id="2.60.120.10">
    <property type="entry name" value="Jelly Rolls"/>
    <property type="match status" value="1"/>
</dbReference>
<dbReference type="EMBL" id="KN832979">
    <property type="protein sequence ID" value="KIM87278.1"/>
    <property type="molecule type" value="Genomic_DNA"/>
</dbReference>
<dbReference type="InterPro" id="IPR047142">
    <property type="entry name" value="OryJ/VirC-like"/>
</dbReference>
<protein>
    <recommendedName>
        <fullName evidence="1">Cupin type-2 domain-containing protein</fullName>
    </recommendedName>
</protein>
<dbReference type="InParanoid" id="A0A0C3BLF1"/>
<dbReference type="CDD" id="cd02231">
    <property type="entry name" value="cupin_BLL6423-like"/>
    <property type="match status" value="1"/>
</dbReference>